<feature type="compositionally biased region" description="Basic and acidic residues" evidence="1">
    <location>
        <begin position="242"/>
        <end position="254"/>
    </location>
</feature>
<protein>
    <submittedName>
        <fullName evidence="2">Uncharacterized protein</fullName>
    </submittedName>
</protein>
<sequence>MPRWKLSRPQLDKDAESSSRETLEVQAHTRKSTHSTSMRRPTTKNASELTGPPERISNPADANSSLALKRGEFRIATPGVNNGEGGWHVCDCDHRTTTIAGASAHMVHQRQTRSRATDVRLPSGAFLQPHPKRAWRTSVNTSDMSTAVTHLRHVLRKWKKGAYSEKEMDDNLVAYMLDHEYSEADHLGEAKTPKGADADLIANLRGVAEEPGHTVCLANPEYHVQGYQGDHGIMVTGSAADARPEDNLIPKEPFEGQTPDDEGYMGNGDGSLDHGTRDFSS</sequence>
<keyword evidence="3" id="KW-1185">Reference proteome</keyword>
<evidence type="ECO:0000313" key="3">
    <source>
        <dbReference type="Proteomes" id="UP001063166"/>
    </source>
</evidence>
<feature type="compositionally biased region" description="Basic and acidic residues" evidence="1">
    <location>
        <begin position="271"/>
        <end position="281"/>
    </location>
</feature>
<dbReference type="EMBL" id="BRPK01000006">
    <property type="protein sequence ID" value="GLB39008.1"/>
    <property type="molecule type" value="Genomic_DNA"/>
</dbReference>
<feature type="compositionally biased region" description="Basic and acidic residues" evidence="1">
    <location>
        <begin position="10"/>
        <end position="23"/>
    </location>
</feature>
<organism evidence="2 3">
    <name type="scientific">Lyophyllum shimeji</name>
    <name type="common">Hon-shimeji</name>
    <name type="synonym">Tricholoma shimeji</name>
    <dbReference type="NCBI Taxonomy" id="47721"/>
    <lineage>
        <taxon>Eukaryota</taxon>
        <taxon>Fungi</taxon>
        <taxon>Dikarya</taxon>
        <taxon>Basidiomycota</taxon>
        <taxon>Agaricomycotina</taxon>
        <taxon>Agaricomycetes</taxon>
        <taxon>Agaricomycetidae</taxon>
        <taxon>Agaricales</taxon>
        <taxon>Tricholomatineae</taxon>
        <taxon>Lyophyllaceae</taxon>
        <taxon>Lyophyllum</taxon>
    </lineage>
</organism>
<feature type="compositionally biased region" description="Polar residues" evidence="1">
    <location>
        <begin position="34"/>
        <end position="48"/>
    </location>
</feature>
<accession>A0A9P3UMV2</accession>
<feature type="region of interest" description="Disordered" evidence="1">
    <location>
        <begin position="242"/>
        <end position="281"/>
    </location>
</feature>
<evidence type="ECO:0000313" key="2">
    <source>
        <dbReference type="EMBL" id="GLB39008.1"/>
    </source>
</evidence>
<dbReference type="Proteomes" id="UP001063166">
    <property type="component" value="Unassembled WGS sequence"/>
</dbReference>
<gene>
    <name evidence="2" type="ORF">LshimejAT787_0601700</name>
</gene>
<feature type="region of interest" description="Disordered" evidence="1">
    <location>
        <begin position="1"/>
        <end position="61"/>
    </location>
</feature>
<reference evidence="2" key="1">
    <citation type="submission" date="2022-07" db="EMBL/GenBank/DDBJ databases">
        <title>The genome of Lyophyllum shimeji provides insight into the initial evolution of ectomycorrhizal fungal genome.</title>
        <authorList>
            <person name="Kobayashi Y."/>
            <person name="Shibata T."/>
            <person name="Hirakawa H."/>
            <person name="Shigenobu S."/>
            <person name="Nishiyama T."/>
            <person name="Yamada A."/>
            <person name="Hasebe M."/>
            <person name="Kawaguchi M."/>
        </authorList>
    </citation>
    <scope>NUCLEOTIDE SEQUENCE</scope>
    <source>
        <strain evidence="2">AT787</strain>
    </source>
</reference>
<evidence type="ECO:0000256" key="1">
    <source>
        <dbReference type="SAM" id="MobiDB-lite"/>
    </source>
</evidence>
<dbReference type="OrthoDB" id="124582at2759"/>
<comment type="caution">
    <text evidence="2">The sequence shown here is derived from an EMBL/GenBank/DDBJ whole genome shotgun (WGS) entry which is preliminary data.</text>
</comment>
<name>A0A9P3UMV2_LYOSH</name>
<dbReference type="AlphaFoldDB" id="A0A9P3UMV2"/>
<proteinExistence type="predicted"/>